<keyword evidence="5" id="KW-1185">Reference proteome</keyword>
<dbReference type="InterPro" id="IPR018494">
    <property type="entry name" value="Oxysterol-bd_CS"/>
</dbReference>
<evidence type="ECO:0000313" key="5">
    <source>
        <dbReference type="Proteomes" id="UP000230750"/>
    </source>
</evidence>
<dbReference type="GO" id="GO:0006869">
    <property type="term" value="P:lipid transport"/>
    <property type="evidence" value="ECO:0007669"/>
    <property type="project" value="UniProtKB-KW"/>
</dbReference>
<dbReference type="Pfam" id="PF01237">
    <property type="entry name" value="Oxysterol_BP"/>
    <property type="match status" value="1"/>
</dbReference>
<reference evidence="4 5" key="1">
    <citation type="journal article" date="2017" name="PLoS Biol.">
        <title>The sea cucumber genome provides insights into morphological evolution and visceral regeneration.</title>
        <authorList>
            <person name="Zhang X."/>
            <person name="Sun L."/>
            <person name="Yuan J."/>
            <person name="Sun Y."/>
            <person name="Gao Y."/>
            <person name="Zhang L."/>
            <person name="Li S."/>
            <person name="Dai H."/>
            <person name="Hamel J.F."/>
            <person name="Liu C."/>
            <person name="Yu Y."/>
            <person name="Liu S."/>
            <person name="Lin W."/>
            <person name="Guo K."/>
            <person name="Jin S."/>
            <person name="Xu P."/>
            <person name="Storey K.B."/>
            <person name="Huan P."/>
            <person name="Zhang T."/>
            <person name="Zhou Y."/>
            <person name="Zhang J."/>
            <person name="Lin C."/>
            <person name="Li X."/>
            <person name="Xing L."/>
            <person name="Huo D."/>
            <person name="Sun M."/>
            <person name="Wang L."/>
            <person name="Mercier A."/>
            <person name="Li F."/>
            <person name="Yang H."/>
            <person name="Xiang J."/>
        </authorList>
    </citation>
    <scope>NUCLEOTIDE SEQUENCE [LARGE SCALE GENOMIC DNA]</scope>
    <source>
        <strain evidence="4">Shaxun</strain>
        <tissue evidence="4">Muscle</tissue>
    </source>
</reference>
<keyword evidence="3" id="KW-0813">Transport</keyword>
<sequence length="272" mass="30691">MLRRNRNHTNVGKYSLLKVLIVQASHGILCCLIAGHNLPEICLNTNSKDFTSSYTEIEGSVAKKPYNPIIGETFNCSYEVPKASFHPSASGPPFTATTNQSDSSPEAIERVTFVSEQVSHHPPVSAFYAECPSLNTYMNGWIWTKSKFLGMSVGVTMVGEGAIHVLERGEVYKAQFPSAYGRSILTIPWMELGGKVLIQCPQTGYQANLTFHTKGEKKTIDTTRYPAFPKRLEERQRREERERLAEKKTWQTKLFHKEGEGWRYSNPLKQNA</sequence>
<proteinExistence type="inferred from homology"/>
<dbReference type="EMBL" id="MRZV01000731">
    <property type="protein sequence ID" value="PIK45147.1"/>
    <property type="molecule type" value="Genomic_DNA"/>
</dbReference>
<dbReference type="GO" id="GO:0005829">
    <property type="term" value="C:cytosol"/>
    <property type="evidence" value="ECO:0007669"/>
    <property type="project" value="TreeGrafter"/>
</dbReference>
<organism evidence="4 5">
    <name type="scientific">Stichopus japonicus</name>
    <name type="common">Sea cucumber</name>
    <dbReference type="NCBI Taxonomy" id="307972"/>
    <lineage>
        <taxon>Eukaryota</taxon>
        <taxon>Metazoa</taxon>
        <taxon>Echinodermata</taxon>
        <taxon>Eleutherozoa</taxon>
        <taxon>Echinozoa</taxon>
        <taxon>Holothuroidea</taxon>
        <taxon>Aspidochirotacea</taxon>
        <taxon>Aspidochirotida</taxon>
        <taxon>Stichopodidae</taxon>
        <taxon>Apostichopus</taxon>
    </lineage>
</organism>
<dbReference type="Gene3D" id="2.40.160.120">
    <property type="match status" value="1"/>
</dbReference>
<dbReference type="OrthoDB" id="48057at2759"/>
<protein>
    <recommendedName>
        <fullName evidence="3">Oxysterol-binding protein</fullName>
    </recommendedName>
</protein>
<dbReference type="GO" id="GO:0016020">
    <property type="term" value="C:membrane"/>
    <property type="evidence" value="ECO:0007669"/>
    <property type="project" value="TreeGrafter"/>
</dbReference>
<evidence type="ECO:0000256" key="3">
    <source>
        <dbReference type="RuleBase" id="RU003845"/>
    </source>
</evidence>
<dbReference type="PROSITE" id="PS01013">
    <property type="entry name" value="OSBP"/>
    <property type="match status" value="1"/>
</dbReference>
<keyword evidence="1" id="KW-0446">Lipid-binding</keyword>
<gene>
    <name evidence="4" type="ORF">BSL78_17987</name>
</gene>
<dbReference type="SUPFAM" id="SSF144000">
    <property type="entry name" value="Oxysterol-binding protein-like"/>
    <property type="match status" value="1"/>
</dbReference>
<dbReference type="AlphaFoldDB" id="A0A2G8KAX4"/>
<dbReference type="PANTHER" id="PTHR10972">
    <property type="entry name" value="OXYSTEROL-BINDING PROTEIN-RELATED"/>
    <property type="match status" value="1"/>
</dbReference>
<evidence type="ECO:0000313" key="4">
    <source>
        <dbReference type="EMBL" id="PIK45147.1"/>
    </source>
</evidence>
<evidence type="ECO:0000256" key="1">
    <source>
        <dbReference type="ARBA" id="ARBA00023121"/>
    </source>
</evidence>
<dbReference type="InterPro" id="IPR000648">
    <property type="entry name" value="Oxysterol-bd"/>
</dbReference>
<name>A0A2G8KAX4_STIJA</name>
<dbReference type="PANTHER" id="PTHR10972:SF141">
    <property type="entry name" value="OXYSTEROL-BINDING PROTEIN"/>
    <property type="match status" value="1"/>
</dbReference>
<comment type="similarity">
    <text evidence="2">Belongs to the OSBP family.</text>
</comment>
<accession>A0A2G8KAX4</accession>
<dbReference type="InterPro" id="IPR037239">
    <property type="entry name" value="OSBP_sf"/>
</dbReference>
<dbReference type="Proteomes" id="UP000230750">
    <property type="component" value="Unassembled WGS sequence"/>
</dbReference>
<comment type="caution">
    <text evidence="4">The sequence shown here is derived from an EMBL/GenBank/DDBJ whole genome shotgun (WGS) entry which is preliminary data.</text>
</comment>
<keyword evidence="3" id="KW-0445">Lipid transport</keyword>
<dbReference type="STRING" id="307972.A0A2G8KAX4"/>
<evidence type="ECO:0000256" key="2">
    <source>
        <dbReference type="RuleBase" id="RU003844"/>
    </source>
</evidence>
<dbReference type="GO" id="GO:0032934">
    <property type="term" value="F:sterol binding"/>
    <property type="evidence" value="ECO:0007669"/>
    <property type="project" value="TreeGrafter"/>
</dbReference>